<accession>A0A9P8TP39</accession>
<evidence type="ECO:0000256" key="5">
    <source>
        <dbReference type="SAM" id="Phobius"/>
    </source>
</evidence>
<feature type="transmembrane region" description="Helical" evidence="5">
    <location>
        <begin position="26"/>
        <end position="52"/>
    </location>
</feature>
<dbReference type="PANTHER" id="PTHR23112:SF37">
    <property type="entry name" value="G PROTEIN-COUPLED RECEPTOR GPR1"/>
    <property type="match status" value="1"/>
</dbReference>
<evidence type="ECO:0000256" key="4">
    <source>
        <dbReference type="ARBA" id="ARBA00023136"/>
    </source>
</evidence>
<organism evidence="8 9">
    <name type="scientific">Wickerhamomyces pijperi</name>
    <name type="common">Yeast</name>
    <name type="synonym">Pichia pijperi</name>
    <dbReference type="NCBI Taxonomy" id="599730"/>
    <lineage>
        <taxon>Eukaryota</taxon>
        <taxon>Fungi</taxon>
        <taxon>Dikarya</taxon>
        <taxon>Ascomycota</taxon>
        <taxon>Saccharomycotina</taxon>
        <taxon>Saccharomycetes</taxon>
        <taxon>Phaffomycetales</taxon>
        <taxon>Wickerhamomycetaceae</taxon>
        <taxon>Wickerhamomyces</taxon>
    </lineage>
</organism>
<dbReference type="GO" id="GO:0007189">
    <property type="term" value="P:adenylate cyclase-activating G protein-coupled receptor signaling pathway"/>
    <property type="evidence" value="ECO:0007669"/>
    <property type="project" value="TreeGrafter"/>
</dbReference>
<evidence type="ECO:0008006" key="10">
    <source>
        <dbReference type="Google" id="ProtNLM"/>
    </source>
</evidence>
<comment type="caution">
    <text evidence="8">The sequence shown here is derived from an EMBL/GenBank/DDBJ whole genome shotgun (WGS) entry which is preliminary data.</text>
</comment>
<dbReference type="Pfam" id="PF11970">
    <property type="entry name" value="GPR_Gpa2_C"/>
    <property type="match status" value="1"/>
</dbReference>
<keyword evidence="2 5" id="KW-0812">Transmembrane</keyword>
<dbReference type="Proteomes" id="UP000774326">
    <property type="component" value="Unassembled WGS sequence"/>
</dbReference>
<feature type="transmembrane region" description="Helical" evidence="5">
    <location>
        <begin position="325"/>
        <end position="342"/>
    </location>
</feature>
<evidence type="ECO:0000259" key="7">
    <source>
        <dbReference type="Pfam" id="PF11970"/>
    </source>
</evidence>
<dbReference type="InterPro" id="IPR022596">
    <property type="entry name" value="GPR1/2/3_C"/>
</dbReference>
<keyword evidence="4 5" id="KW-0472">Membrane</keyword>
<dbReference type="GO" id="GO:0005886">
    <property type="term" value="C:plasma membrane"/>
    <property type="evidence" value="ECO:0007669"/>
    <property type="project" value="TreeGrafter"/>
</dbReference>
<name>A0A9P8TP39_WICPI</name>
<keyword evidence="3 5" id="KW-1133">Transmembrane helix</keyword>
<reference evidence="8" key="2">
    <citation type="submission" date="2021-01" db="EMBL/GenBank/DDBJ databases">
        <authorList>
            <person name="Schikora-Tamarit M.A."/>
        </authorList>
    </citation>
    <scope>NUCLEOTIDE SEQUENCE</scope>
    <source>
        <strain evidence="8">CBS2887</strain>
    </source>
</reference>
<comment type="subcellular location">
    <subcellularLocation>
        <location evidence="1">Membrane</location>
        <topology evidence="1">Multi-pass membrane protein</topology>
    </subcellularLocation>
</comment>
<evidence type="ECO:0000256" key="1">
    <source>
        <dbReference type="ARBA" id="ARBA00004141"/>
    </source>
</evidence>
<dbReference type="AlphaFoldDB" id="A0A9P8TP39"/>
<evidence type="ECO:0000256" key="3">
    <source>
        <dbReference type="ARBA" id="ARBA00022989"/>
    </source>
</evidence>
<evidence type="ECO:0000313" key="8">
    <source>
        <dbReference type="EMBL" id="KAH3685835.1"/>
    </source>
</evidence>
<dbReference type="PANTHER" id="PTHR23112">
    <property type="entry name" value="G PROTEIN-COUPLED RECEPTOR 157-RELATED"/>
    <property type="match status" value="1"/>
</dbReference>
<dbReference type="GO" id="GO:0004930">
    <property type="term" value="F:G protein-coupled receptor activity"/>
    <property type="evidence" value="ECO:0007669"/>
    <property type="project" value="TreeGrafter"/>
</dbReference>
<dbReference type="OrthoDB" id="5368598at2759"/>
<evidence type="ECO:0000313" key="9">
    <source>
        <dbReference type="Proteomes" id="UP000774326"/>
    </source>
</evidence>
<dbReference type="Gene3D" id="1.20.1070.10">
    <property type="entry name" value="Rhodopsin 7-helix transmembrane proteins"/>
    <property type="match status" value="1"/>
</dbReference>
<sequence>MFELYERADYLAPYRSSDQPTHHQVFVLRVLTTVSCSMALIACLSMFYVYFAMHHRSLKLRHRLITFLIFFDLMRAIAIILYPILAFCKHDIDDNRYAVNFLGFFTAMSFEGGDLAILSFALYSLITIYYPNDGKRWLSSKRYFIYIASFIIPLVLAVLPFVGEGYISTQVYCYLPYSPLWYRMALSWGPRYFIMVAISIIYFLIYYYVRSQLKKLEHEVSFKVMDVSGTTGQPDADSVNGSYPIHANWFEKLSNKVLKIEPEQDQETVNQTVSSVTNTEERETEVPVETLFSLNHFDINRQLQINNQIRLKNRYKLISRQMAEIFLYPTAYFLIWIFPMIAQSLTMEVNKKSYAISVLTALSVPFCGLVDTLVFFYRERPWQFTYEYYDQCHKHDRLNYHDLVIPNWRIALRKLPLYHIPEEYFKVKTAQESQKELNTMKVYCSRMLKGKDTSRITESYVPGFSSSGLVSDIGEHESEQGLDLGLSRIEDEYYDEEIDFMDILRNGPGGHNDSS</sequence>
<evidence type="ECO:0000259" key="6">
    <source>
        <dbReference type="Pfam" id="PF11710"/>
    </source>
</evidence>
<dbReference type="InterPro" id="IPR023041">
    <property type="entry name" value="Glucose_rcpt_Git3-like_N"/>
</dbReference>
<feature type="transmembrane region" description="Helical" evidence="5">
    <location>
        <begin position="192"/>
        <end position="209"/>
    </location>
</feature>
<feature type="domain" description="G protein-coupled receptor GPR1/2/3 C-terminal" evidence="7">
    <location>
        <begin position="312"/>
        <end position="383"/>
    </location>
</feature>
<proteinExistence type="predicted"/>
<dbReference type="Pfam" id="PF11710">
    <property type="entry name" value="Git3"/>
    <property type="match status" value="1"/>
</dbReference>
<gene>
    <name evidence="8" type="ORF">WICPIJ_003194</name>
</gene>
<keyword evidence="9" id="KW-1185">Reference proteome</keyword>
<dbReference type="SUPFAM" id="SSF81321">
    <property type="entry name" value="Family A G protein-coupled receptor-like"/>
    <property type="match status" value="1"/>
</dbReference>
<feature type="transmembrane region" description="Helical" evidence="5">
    <location>
        <begin position="354"/>
        <end position="377"/>
    </location>
</feature>
<evidence type="ECO:0000256" key="2">
    <source>
        <dbReference type="ARBA" id="ARBA00022692"/>
    </source>
</evidence>
<feature type="domain" description="Glucose receptor Git3-like N-terminal" evidence="6">
    <location>
        <begin position="28"/>
        <end position="215"/>
    </location>
</feature>
<feature type="transmembrane region" description="Helical" evidence="5">
    <location>
        <begin position="143"/>
        <end position="162"/>
    </location>
</feature>
<reference evidence="8" key="1">
    <citation type="journal article" date="2021" name="Open Biol.">
        <title>Shared evolutionary footprints suggest mitochondrial oxidative damage underlies multiple complex I losses in fungi.</title>
        <authorList>
            <person name="Schikora-Tamarit M.A."/>
            <person name="Marcet-Houben M."/>
            <person name="Nosek J."/>
            <person name="Gabaldon T."/>
        </authorList>
    </citation>
    <scope>NUCLEOTIDE SEQUENCE</scope>
    <source>
        <strain evidence="8">CBS2887</strain>
    </source>
</reference>
<feature type="transmembrane region" description="Helical" evidence="5">
    <location>
        <begin position="97"/>
        <end position="123"/>
    </location>
</feature>
<dbReference type="EMBL" id="JAEUBG010001769">
    <property type="protein sequence ID" value="KAH3685835.1"/>
    <property type="molecule type" value="Genomic_DNA"/>
</dbReference>
<protein>
    <recommendedName>
        <fullName evidence="10">G-protein coupled receptors family 1 profile domain-containing protein</fullName>
    </recommendedName>
</protein>
<feature type="transmembrane region" description="Helical" evidence="5">
    <location>
        <begin position="64"/>
        <end position="85"/>
    </location>
</feature>